<evidence type="ECO:0000256" key="1">
    <source>
        <dbReference type="ARBA" id="ARBA00004141"/>
    </source>
</evidence>
<organism evidence="7 8">
    <name type="scientific">Gossypium barbadense</name>
    <name type="common">Sea Island cotton</name>
    <name type="synonym">Hibiscus barbadensis</name>
    <dbReference type="NCBI Taxonomy" id="3634"/>
    <lineage>
        <taxon>Eukaryota</taxon>
        <taxon>Viridiplantae</taxon>
        <taxon>Streptophyta</taxon>
        <taxon>Embryophyta</taxon>
        <taxon>Tracheophyta</taxon>
        <taxon>Spermatophyta</taxon>
        <taxon>Magnoliopsida</taxon>
        <taxon>eudicotyledons</taxon>
        <taxon>Gunneridae</taxon>
        <taxon>Pentapetalae</taxon>
        <taxon>rosids</taxon>
        <taxon>malvids</taxon>
        <taxon>Malvales</taxon>
        <taxon>Malvaceae</taxon>
        <taxon>Malvoideae</taxon>
        <taxon>Gossypium</taxon>
    </lineage>
</organism>
<evidence type="ECO:0000256" key="5">
    <source>
        <dbReference type="SAM" id="MobiDB-lite"/>
    </source>
</evidence>
<feature type="transmembrane region" description="Helical" evidence="6">
    <location>
        <begin position="255"/>
        <end position="275"/>
    </location>
</feature>
<evidence type="ECO:0000313" key="8">
    <source>
        <dbReference type="Proteomes" id="UP000239757"/>
    </source>
</evidence>
<dbReference type="Pfam" id="PF03619">
    <property type="entry name" value="Solute_trans_a"/>
    <property type="match status" value="1"/>
</dbReference>
<keyword evidence="2 6" id="KW-0812">Transmembrane</keyword>
<evidence type="ECO:0000256" key="3">
    <source>
        <dbReference type="ARBA" id="ARBA00022989"/>
    </source>
</evidence>
<reference evidence="7 8" key="1">
    <citation type="submission" date="2015-01" db="EMBL/GenBank/DDBJ databases">
        <title>Genome of allotetraploid Gossypium barbadense reveals genomic plasticity and fiber elongation in cotton evolution.</title>
        <authorList>
            <person name="Chen X."/>
            <person name="Liu X."/>
            <person name="Zhao B."/>
            <person name="Zheng H."/>
            <person name="Hu Y."/>
            <person name="Lu G."/>
            <person name="Yang C."/>
            <person name="Chen J."/>
            <person name="Shan C."/>
            <person name="Zhang L."/>
            <person name="Zhou Y."/>
            <person name="Wang L."/>
            <person name="Guo W."/>
            <person name="Bai Y."/>
            <person name="Ruan J."/>
            <person name="Shangguan X."/>
            <person name="Mao Y."/>
            <person name="Jiang J."/>
            <person name="Zhu Y."/>
            <person name="Lei J."/>
            <person name="Kang H."/>
            <person name="Chen S."/>
            <person name="He X."/>
            <person name="Wang R."/>
            <person name="Wang Y."/>
            <person name="Chen J."/>
            <person name="Wang L."/>
            <person name="Yu S."/>
            <person name="Wang B."/>
            <person name="Wei J."/>
            <person name="Song S."/>
            <person name="Lu X."/>
            <person name="Gao Z."/>
            <person name="Gu W."/>
            <person name="Deng X."/>
            <person name="Ma D."/>
            <person name="Wang S."/>
            <person name="Liang W."/>
            <person name="Fang L."/>
            <person name="Cai C."/>
            <person name="Zhu X."/>
            <person name="Zhou B."/>
            <person name="Zhang Y."/>
            <person name="Chen Z."/>
            <person name="Xu S."/>
            <person name="Zhu R."/>
            <person name="Wang S."/>
            <person name="Zhang T."/>
            <person name="Zhao G."/>
        </authorList>
    </citation>
    <scope>NUCLEOTIDE SEQUENCE [LARGE SCALE GENOMIC DNA]</scope>
    <source>
        <strain evidence="8">cv. Xinhai21</strain>
        <tissue evidence="7">Leaf</tissue>
    </source>
</reference>
<keyword evidence="3 6" id="KW-1133">Transmembrane helix</keyword>
<dbReference type="SMART" id="SM01417">
    <property type="entry name" value="Solute_trans_a"/>
    <property type="match status" value="1"/>
</dbReference>
<dbReference type="Gene3D" id="3.40.50.1910">
    <property type="match status" value="1"/>
</dbReference>
<sequence>MKITDYLLSYSPPLWATFIAGLLLVITLTLSIYLIFEHLASYKNPEEQKFLIGVILMVPCYSIESVQYLYMVFSLQHVSCAMFVSLVNPSISIDCSILRDCYESFAMYCFGRYLVACLGGEERTIQFMERLGYASSLTPLLDLDCDKGTVKHPFPMNYFLKPWKLGQWFYQVIKFGIVQYMIIKLLTALLAVILEAFGVYCEGEFKWGCGYPYMAVVLNFSQSWALYCLIQFYTVTKDELAYIKPLAKFLTFKSIVFLTWWQGVAIALFSALGLFRSPIAESLQLKSSVQDFIICIEVDVLNHQSQMAIASVVHIYVFPSEPYKLMGDHVPGSVSVLGDYASVDSPLDPDEVRDSERPTKLRLPQPDIEARGGMTIKESMRDVFIGGGEYIVNDVKFTVNQAVEPVEKGINKFNEKLHKISENIKKHGKDKKKARDDSFITPSARKVIRGIDDPFLNGSMSDSAVARGKKHRGKSGYTKEKSGHTSGESGGESSSDPSHGRYQIRGHRWILSMISGGNYVEYGNLQDLAQHQRPDKYMIYGKIEILIGTKFIEQLAMLGAENGIKQFYCFSIPLMQTTYWFSMKI</sequence>
<dbReference type="InterPro" id="IPR027482">
    <property type="entry name" value="Sec1-like_dom2"/>
</dbReference>
<feature type="transmembrane region" description="Helical" evidence="6">
    <location>
        <begin position="14"/>
        <end position="36"/>
    </location>
</feature>
<evidence type="ECO:0000256" key="4">
    <source>
        <dbReference type="ARBA" id="ARBA00023136"/>
    </source>
</evidence>
<comment type="subcellular location">
    <subcellularLocation>
        <location evidence="1">Membrane</location>
        <topology evidence="1">Multi-pass membrane protein</topology>
    </subcellularLocation>
</comment>
<gene>
    <name evidence="7" type="ORF">GOBAR_AA38107</name>
</gene>
<dbReference type="PANTHER" id="PTHR23423">
    <property type="entry name" value="ORGANIC SOLUTE TRANSPORTER-RELATED"/>
    <property type="match status" value="1"/>
</dbReference>
<proteinExistence type="predicted"/>
<dbReference type="OrthoDB" id="5348404at2759"/>
<feature type="transmembrane region" description="Helical" evidence="6">
    <location>
        <begin position="213"/>
        <end position="235"/>
    </location>
</feature>
<protein>
    <recommendedName>
        <fullName evidence="9">Protein LAZ1</fullName>
    </recommendedName>
</protein>
<feature type="transmembrane region" description="Helical" evidence="6">
    <location>
        <begin position="48"/>
        <end position="70"/>
    </location>
</feature>
<feature type="transmembrane region" description="Helical" evidence="6">
    <location>
        <begin position="177"/>
        <end position="201"/>
    </location>
</feature>
<dbReference type="InterPro" id="IPR005178">
    <property type="entry name" value="Ostalpha/TMEM184C"/>
</dbReference>
<dbReference type="Proteomes" id="UP000239757">
    <property type="component" value="Unassembled WGS sequence"/>
</dbReference>
<feature type="region of interest" description="Disordered" evidence="5">
    <location>
        <begin position="459"/>
        <end position="500"/>
    </location>
</feature>
<dbReference type="EMBL" id="KZ670776">
    <property type="protein sequence ID" value="PPR82605.1"/>
    <property type="molecule type" value="Genomic_DNA"/>
</dbReference>
<dbReference type="GO" id="GO:0016020">
    <property type="term" value="C:membrane"/>
    <property type="evidence" value="ECO:0007669"/>
    <property type="project" value="UniProtKB-SubCell"/>
</dbReference>
<accession>A0A2P5VUT8</accession>
<keyword evidence="4 6" id="KW-0472">Membrane</keyword>
<name>A0A2P5VUT8_GOSBA</name>
<feature type="compositionally biased region" description="Low complexity" evidence="5">
    <location>
        <begin position="484"/>
        <end position="497"/>
    </location>
</feature>
<evidence type="ECO:0000256" key="2">
    <source>
        <dbReference type="ARBA" id="ARBA00022692"/>
    </source>
</evidence>
<evidence type="ECO:0000313" key="7">
    <source>
        <dbReference type="EMBL" id="PPR82605.1"/>
    </source>
</evidence>
<evidence type="ECO:0000256" key="6">
    <source>
        <dbReference type="SAM" id="Phobius"/>
    </source>
</evidence>
<evidence type="ECO:0008006" key="9">
    <source>
        <dbReference type="Google" id="ProtNLM"/>
    </source>
</evidence>
<dbReference type="AlphaFoldDB" id="A0A2P5VUT8"/>